<evidence type="ECO:0000256" key="1">
    <source>
        <dbReference type="SAM" id="MobiDB-lite"/>
    </source>
</evidence>
<evidence type="ECO:0000313" key="4">
    <source>
        <dbReference type="Proteomes" id="UP001172102"/>
    </source>
</evidence>
<feature type="signal peptide" evidence="2">
    <location>
        <begin position="1"/>
        <end position="19"/>
    </location>
</feature>
<keyword evidence="2" id="KW-0732">Signal</keyword>
<dbReference type="Proteomes" id="UP001172102">
    <property type="component" value="Unassembled WGS sequence"/>
</dbReference>
<reference evidence="3" key="1">
    <citation type="submission" date="2023-06" db="EMBL/GenBank/DDBJ databases">
        <title>Genome-scale phylogeny and comparative genomics of the fungal order Sordariales.</title>
        <authorList>
            <consortium name="Lawrence Berkeley National Laboratory"/>
            <person name="Hensen N."/>
            <person name="Bonometti L."/>
            <person name="Westerberg I."/>
            <person name="Brannstrom I.O."/>
            <person name="Guillou S."/>
            <person name="Cros-Aarteil S."/>
            <person name="Calhoun S."/>
            <person name="Haridas S."/>
            <person name="Kuo A."/>
            <person name="Mondo S."/>
            <person name="Pangilinan J."/>
            <person name="Riley R."/>
            <person name="Labutti K."/>
            <person name="Andreopoulos B."/>
            <person name="Lipzen A."/>
            <person name="Chen C."/>
            <person name="Yanf M."/>
            <person name="Daum C."/>
            <person name="Ng V."/>
            <person name="Clum A."/>
            <person name="Steindorff A."/>
            <person name="Ohm R."/>
            <person name="Martin F."/>
            <person name="Silar P."/>
            <person name="Natvig D."/>
            <person name="Lalanne C."/>
            <person name="Gautier V."/>
            <person name="Ament-Velasquez S.L."/>
            <person name="Kruys A."/>
            <person name="Hutchinson M.I."/>
            <person name="Powell A.J."/>
            <person name="Barry K."/>
            <person name="Miller A.N."/>
            <person name="Grigoriev I.V."/>
            <person name="Debuchy R."/>
            <person name="Gladieux P."/>
            <person name="Thoren M.H."/>
            <person name="Johannesson H."/>
        </authorList>
    </citation>
    <scope>NUCLEOTIDE SEQUENCE</scope>
    <source>
        <strain evidence="3">SMH4607-1</strain>
    </source>
</reference>
<feature type="chain" id="PRO_5041455747" description="Secreted protein" evidence="2">
    <location>
        <begin position="20"/>
        <end position="76"/>
    </location>
</feature>
<name>A0AA40AYV7_9PEZI</name>
<evidence type="ECO:0000256" key="2">
    <source>
        <dbReference type="SAM" id="SignalP"/>
    </source>
</evidence>
<evidence type="ECO:0008006" key="5">
    <source>
        <dbReference type="Google" id="ProtNLM"/>
    </source>
</evidence>
<protein>
    <recommendedName>
        <fullName evidence="5">Secreted protein</fullName>
    </recommendedName>
</protein>
<proteinExistence type="predicted"/>
<gene>
    <name evidence="3" type="ORF">B0H67DRAFT_568073</name>
</gene>
<sequence>MGSKNPMFCLFSIPAICLSASPPLTHPRLGGRVCLNLNVTNVRTVGAYKATTTAAHKPNQLSEASSRFGRLNPRWP</sequence>
<evidence type="ECO:0000313" key="3">
    <source>
        <dbReference type="EMBL" id="KAK0724493.1"/>
    </source>
</evidence>
<feature type="compositionally biased region" description="Polar residues" evidence="1">
    <location>
        <begin position="54"/>
        <end position="65"/>
    </location>
</feature>
<comment type="caution">
    <text evidence="3">The sequence shown here is derived from an EMBL/GenBank/DDBJ whole genome shotgun (WGS) entry which is preliminary data.</text>
</comment>
<keyword evidence="4" id="KW-1185">Reference proteome</keyword>
<dbReference type="AlphaFoldDB" id="A0AA40AYV7"/>
<accession>A0AA40AYV7</accession>
<organism evidence="3 4">
    <name type="scientific">Lasiosphaeris hirsuta</name>
    <dbReference type="NCBI Taxonomy" id="260670"/>
    <lineage>
        <taxon>Eukaryota</taxon>
        <taxon>Fungi</taxon>
        <taxon>Dikarya</taxon>
        <taxon>Ascomycota</taxon>
        <taxon>Pezizomycotina</taxon>
        <taxon>Sordariomycetes</taxon>
        <taxon>Sordariomycetidae</taxon>
        <taxon>Sordariales</taxon>
        <taxon>Lasiosphaeriaceae</taxon>
        <taxon>Lasiosphaeris</taxon>
    </lineage>
</organism>
<feature type="region of interest" description="Disordered" evidence="1">
    <location>
        <begin position="54"/>
        <end position="76"/>
    </location>
</feature>
<dbReference type="EMBL" id="JAUKUA010000002">
    <property type="protein sequence ID" value="KAK0724493.1"/>
    <property type="molecule type" value="Genomic_DNA"/>
</dbReference>